<accession>A0A9N8QSY5</accession>
<evidence type="ECO:0000313" key="2">
    <source>
        <dbReference type="Proteomes" id="UP000662618"/>
    </source>
</evidence>
<comment type="caution">
    <text evidence="1">The sequence shown here is derived from an EMBL/GenBank/DDBJ whole genome shotgun (WGS) entry which is preliminary data.</text>
</comment>
<organism evidence="1 2">
    <name type="scientific">Chryseobacterium aquaeductus</name>
    <dbReference type="NCBI Taxonomy" id="2675056"/>
    <lineage>
        <taxon>Bacteria</taxon>
        <taxon>Pseudomonadati</taxon>
        <taxon>Bacteroidota</taxon>
        <taxon>Flavobacteriia</taxon>
        <taxon>Flavobacteriales</taxon>
        <taxon>Weeksellaceae</taxon>
        <taxon>Chryseobacterium group</taxon>
        <taxon>Chryseobacterium</taxon>
    </lineage>
</organism>
<protein>
    <submittedName>
        <fullName evidence="1">Uncharacterized protein</fullName>
    </submittedName>
</protein>
<dbReference type="EMBL" id="CAJIMS010000001">
    <property type="protein sequence ID" value="CAD7811019.1"/>
    <property type="molecule type" value="Genomic_DNA"/>
</dbReference>
<sequence>MEEKINKLYSLIDQTIKYGLDSNYSNRKSISSLKKALVEILFFHLDNEFECDDINYPDINRNQYSYIKENLEMNFPDFGNFKNFKNISDLTNLEDVLIQNVILDLNDIIIDLIEVKYRLQNNGNFAGTDTFDFLFETGMKNKILNVINYLYNRD</sequence>
<dbReference type="RefSeq" id="WP_162088572.1">
    <property type="nucleotide sequence ID" value="NZ_CAJIMS010000001.1"/>
</dbReference>
<keyword evidence="2" id="KW-1185">Reference proteome</keyword>
<gene>
    <name evidence="1" type="ORF">CHRY9390_02287</name>
</gene>
<dbReference type="AlphaFoldDB" id="A0A9N8QSY5"/>
<dbReference type="Proteomes" id="UP000662618">
    <property type="component" value="Unassembled WGS sequence"/>
</dbReference>
<evidence type="ECO:0000313" key="1">
    <source>
        <dbReference type="EMBL" id="CAD7811019.1"/>
    </source>
</evidence>
<proteinExistence type="predicted"/>
<name>A0A9N8QSY5_9FLAO</name>
<reference evidence="1" key="1">
    <citation type="submission" date="2020-12" db="EMBL/GenBank/DDBJ databases">
        <authorList>
            <person name="Rodrigo-Torres L."/>
            <person name="Arahal R. D."/>
            <person name="Lucena T."/>
        </authorList>
    </citation>
    <scope>NUCLEOTIDE SEQUENCE</scope>
    <source>
        <strain evidence="1">CECT 9390</strain>
    </source>
</reference>